<feature type="domain" description="YknX-like C-terminal permuted SH3-like" evidence="3">
    <location>
        <begin position="284"/>
        <end position="353"/>
    </location>
</feature>
<dbReference type="Gene3D" id="2.40.420.20">
    <property type="match status" value="1"/>
</dbReference>
<dbReference type="PANTHER" id="PTHR30469:SF15">
    <property type="entry name" value="HLYD FAMILY OF SECRETION PROTEINS"/>
    <property type="match status" value="1"/>
</dbReference>
<dbReference type="Gene3D" id="2.40.50.100">
    <property type="match status" value="1"/>
</dbReference>
<dbReference type="HOGENOM" id="CLU_018816_1_4_4"/>
<keyword evidence="5" id="KW-1185">Reference proteome</keyword>
<dbReference type="EMBL" id="AL954747">
    <property type="protein sequence ID" value="CAD85948.1"/>
    <property type="molecule type" value="Genomic_DNA"/>
</dbReference>
<accession>Q82T81</accession>
<evidence type="ECO:0000313" key="5">
    <source>
        <dbReference type="Proteomes" id="UP000001416"/>
    </source>
</evidence>
<dbReference type="InterPro" id="IPR058625">
    <property type="entry name" value="MdtA-like_BSH"/>
</dbReference>
<dbReference type="GeneID" id="87105175"/>
<evidence type="ECO:0000256" key="1">
    <source>
        <dbReference type="ARBA" id="ARBA00009477"/>
    </source>
</evidence>
<dbReference type="Pfam" id="PF25917">
    <property type="entry name" value="BSH_RND"/>
    <property type="match status" value="1"/>
</dbReference>
<protein>
    <submittedName>
        <fullName evidence="4">Putative cation-efflux system signal peptide protein</fullName>
    </submittedName>
</protein>
<organism evidence="4 5">
    <name type="scientific">Nitrosomonas europaea (strain ATCC 19718 / CIP 103999 / KCTC 2705 / NBRC 14298)</name>
    <dbReference type="NCBI Taxonomy" id="228410"/>
    <lineage>
        <taxon>Bacteria</taxon>
        <taxon>Pseudomonadati</taxon>
        <taxon>Pseudomonadota</taxon>
        <taxon>Betaproteobacteria</taxon>
        <taxon>Nitrosomonadales</taxon>
        <taxon>Nitrosomonadaceae</taxon>
        <taxon>Nitrosomonas</taxon>
    </lineage>
</organism>
<dbReference type="InterPro" id="IPR006143">
    <property type="entry name" value="RND_pump_MFP"/>
</dbReference>
<reference evidence="4 5" key="1">
    <citation type="journal article" date="2003" name="J. Bacteriol.">
        <title>Complete genome sequence of the ammonia-oxidizing bacterium and obligate chemolithoautotroph Nitrosomonas europaea.</title>
        <authorList>
            <person name="Chain P."/>
            <person name="Lamerdin J."/>
            <person name="Larimer F."/>
            <person name="Regala W."/>
            <person name="Land M."/>
            <person name="Hauser L."/>
            <person name="Hooper A."/>
            <person name="Klotz M."/>
            <person name="Norton J."/>
            <person name="Sayavedra-Soto L."/>
            <person name="Arciero D."/>
            <person name="Hommes N."/>
            <person name="Whittaker M."/>
            <person name="Arp D."/>
        </authorList>
    </citation>
    <scope>NUCLEOTIDE SEQUENCE [LARGE SCALE GENOMIC DNA]</scope>
    <source>
        <strain evidence="5">ATCC 19718 / CIP 103999 / KCTC 2705 / NBRC 14298</strain>
    </source>
</reference>
<dbReference type="SUPFAM" id="SSF111369">
    <property type="entry name" value="HlyD-like secretion proteins"/>
    <property type="match status" value="1"/>
</dbReference>
<dbReference type="PROSITE" id="PS51257">
    <property type="entry name" value="PROKAR_LIPOPROTEIN"/>
    <property type="match status" value="1"/>
</dbReference>
<dbReference type="Pfam" id="PF25989">
    <property type="entry name" value="YknX_C"/>
    <property type="match status" value="1"/>
</dbReference>
<dbReference type="NCBIfam" id="TIGR01730">
    <property type="entry name" value="RND_mfp"/>
    <property type="match status" value="1"/>
</dbReference>
<dbReference type="KEGG" id="neu:NE2037"/>
<dbReference type="GO" id="GO:0015562">
    <property type="term" value="F:efflux transmembrane transporter activity"/>
    <property type="evidence" value="ECO:0007669"/>
    <property type="project" value="TreeGrafter"/>
</dbReference>
<dbReference type="PANTHER" id="PTHR30469">
    <property type="entry name" value="MULTIDRUG RESISTANCE PROTEIN MDTA"/>
    <property type="match status" value="1"/>
</dbReference>
<sequence>MLNRAGKLLSMALVLLLSACGKQEETVKVASPPSVSVITAEQISMEVREETIGSLEGMMDPTVAAEVSGRVLKVLVRQGQHVKKGQEIALLNPVDYQLQRREALSEVARLEALLENQQRSVERNARLVERNFISQIVLDDVKTQEIALRRQLEGAKSRLASIEHNQSKTRLLSPVDGTVESRLVAEGDYVKVGDPLFQIISNQRLRAHLPFPESIASSIRPGLEVRLNTPTSSVEIVSRIRELKPAIGAGNRAIDVLADVEDQPGWHTGASVSGVVVLGVRENVVVVPEQSVVLRPAGEVVYAISQDQAQAHQRVVRTGLRQDGMVEIIDGIQAGEQIVLDGAAFLTDGARISVQKEMSVQADS</sequence>
<evidence type="ECO:0000259" key="3">
    <source>
        <dbReference type="Pfam" id="PF25989"/>
    </source>
</evidence>
<proteinExistence type="inferred from homology"/>
<dbReference type="GO" id="GO:1990281">
    <property type="term" value="C:efflux pump complex"/>
    <property type="evidence" value="ECO:0007669"/>
    <property type="project" value="TreeGrafter"/>
</dbReference>
<name>Q82T81_NITEU</name>
<dbReference type="Proteomes" id="UP000001416">
    <property type="component" value="Chromosome"/>
</dbReference>
<dbReference type="AlphaFoldDB" id="Q82T81"/>
<feature type="domain" description="Multidrug resistance protein MdtA-like barrel-sandwich hybrid" evidence="2">
    <location>
        <begin position="62"/>
        <end position="200"/>
    </location>
</feature>
<evidence type="ECO:0000313" key="4">
    <source>
        <dbReference type="EMBL" id="CAD85948.1"/>
    </source>
</evidence>
<dbReference type="RefSeq" id="WP_011112553.1">
    <property type="nucleotide sequence ID" value="NC_004757.1"/>
</dbReference>
<dbReference type="STRING" id="228410.NE2037"/>
<dbReference type="Gene3D" id="1.10.287.470">
    <property type="entry name" value="Helix hairpin bin"/>
    <property type="match status" value="1"/>
</dbReference>
<dbReference type="eggNOG" id="COG0845">
    <property type="taxonomic scope" value="Bacteria"/>
</dbReference>
<dbReference type="PhylomeDB" id="Q82T81"/>
<evidence type="ECO:0000259" key="2">
    <source>
        <dbReference type="Pfam" id="PF25917"/>
    </source>
</evidence>
<comment type="similarity">
    <text evidence="1">Belongs to the membrane fusion protein (MFP) (TC 8.A.1) family.</text>
</comment>
<dbReference type="Gene3D" id="2.40.30.170">
    <property type="match status" value="1"/>
</dbReference>
<gene>
    <name evidence="4" type="ordered locus">NE2037</name>
</gene>
<dbReference type="InterPro" id="IPR058637">
    <property type="entry name" value="YknX-like_C"/>
</dbReference>